<protein>
    <submittedName>
        <fullName evidence="2">IS1595 family transposase</fullName>
    </submittedName>
</protein>
<dbReference type="RefSeq" id="WP_250201459.1">
    <property type="nucleotide sequence ID" value="NZ_CP097649.1"/>
</dbReference>
<organism evidence="2 3">
    <name type="scientific">Brevundimonas albigilva</name>
    <dbReference type="NCBI Taxonomy" id="1312364"/>
    <lineage>
        <taxon>Bacteria</taxon>
        <taxon>Pseudomonadati</taxon>
        <taxon>Pseudomonadota</taxon>
        <taxon>Alphaproteobacteria</taxon>
        <taxon>Caulobacterales</taxon>
        <taxon>Caulobacteraceae</taxon>
        <taxon>Brevundimonas</taxon>
    </lineage>
</organism>
<name>A0ABY4SKG2_9CAUL</name>
<accession>A0ABY4SKG2</accession>
<proteinExistence type="predicted"/>
<gene>
    <name evidence="2" type="ORF">M8231_10905</name>
</gene>
<dbReference type="Pfam" id="PF12762">
    <property type="entry name" value="DDE_Tnp_IS1595"/>
    <property type="match status" value="1"/>
</dbReference>
<evidence type="ECO:0000313" key="2">
    <source>
        <dbReference type="EMBL" id="URI14331.1"/>
    </source>
</evidence>
<evidence type="ECO:0000313" key="3">
    <source>
        <dbReference type="Proteomes" id="UP001055429"/>
    </source>
</evidence>
<feature type="domain" description="ISXO2-like transposase" evidence="1">
    <location>
        <begin position="124"/>
        <end position="271"/>
    </location>
</feature>
<sequence>MPFDVWDWTEEEARAQFAKFRWAEFGGRPTCQRCNTDAVNTFKCRRLYKCKKCHRQFSDTTDTPWAYRKLTFRKLMTIISLFADNMQALTARAIARQMRLNYKTVLLWVHKLREAIAHHASLQKLGGEVEIDASYHGGYVRPKNMKKTRKDLRKIPYRANDRAFAVVGARQRDGAILTWVAKQEAHARPFICEVIEPGSKVFADKASGFKPMRGRFQVFQINHNQAFYTPEACTNAIETLWALMRVMGRTHRHIAQNYLDLYAAEAAWTLGKGKKPAGRAFTELMTWMSKPRRSPLAGYFQGRKRFLPVCQPDGSVAQWKPAPRKGRIDFIKKGGKLIEFKPRQTREKAWREEWTFLSADTFLAKPDAVPNGPGVYALFARDETGLLAASGFVEQPDLPLWVHDGASHIYTGETYGIRGRLLEHLAGTVRASPLRETLLAVQFDLGRLPAAPAQEERALLEGHLTGWMRENVVIGFKSCGYVRDMERIILSATASPMNLVRPNANDYTKGLHRRRRRFRDEVVSTWPEVAAPVFPRRRR</sequence>
<dbReference type="SMART" id="SM01126">
    <property type="entry name" value="DDE_Tnp_IS1595"/>
    <property type="match status" value="1"/>
</dbReference>
<reference evidence="2" key="1">
    <citation type="submission" date="2022-05" db="EMBL/GenBank/DDBJ databases">
        <title>Brevundimonas albigilva TT17 genome sequence.</title>
        <authorList>
            <person name="Lee K."/>
            <person name="Son H."/>
        </authorList>
    </citation>
    <scope>NUCLEOTIDE SEQUENCE</scope>
    <source>
        <strain evidence="2">TT17</strain>
    </source>
</reference>
<dbReference type="NCBIfam" id="NF033547">
    <property type="entry name" value="transpos_IS1595"/>
    <property type="match status" value="1"/>
</dbReference>
<dbReference type="InterPro" id="IPR024445">
    <property type="entry name" value="Tnp_ISXO2-like"/>
</dbReference>
<dbReference type="EMBL" id="CP097649">
    <property type="protein sequence ID" value="URI14331.1"/>
    <property type="molecule type" value="Genomic_DNA"/>
</dbReference>
<evidence type="ECO:0000259" key="1">
    <source>
        <dbReference type="SMART" id="SM01126"/>
    </source>
</evidence>
<dbReference type="Proteomes" id="UP001055429">
    <property type="component" value="Chromosome"/>
</dbReference>
<keyword evidence="3" id="KW-1185">Reference proteome</keyword>